<dbReference type="AlphaFoldDB" id="A0A1M4TW32"/>
<accession>A0A1M4TW32</accession>
<dbReference type="InterPro" id="IPR036938">
    <property type="entry name" value="PAP2/HPO_sf"/>
</dbReference>
<feature type="transmembrane region" description="Helical" evidence="1">
    <location>
        <begin position="57"/>
        <end position="75"/>
    </location>
</feature>
<name>A0A1M4TW32_9FLAO</name>
<sequence>MQVEVSQLDEALFLWINQFNTPITDAFWLLVTQPLNWLPLYIAVIVLLFYKQKLRTGIYQLLALGTTVIITHLITRSVKHLISRPRPNSVQHIAEQANIIFEPQHYSFFSGHASTSFAASIFIYLLLRSRYSRIGLIFIWPFLFSTSRLFVGVHYPSDIIVGACFGVLMGNLSYRLYGLCLK</sequence>
<gene>
    <name evidence="3" type="ORF">SAMN05444278_10251</name>
</gene>
<dbReference type="EMBL" id="FQTW01000002">
    <property type="protein sequence ID" value="SHE48636.1"/>
    <property type="molecule type" value="Genomic_DNA"/>
</dbReference>
<evidence type="ECO:0000259" key="2">
    <source>
        <dbReference type="SMART" id="SM00014"/>
    </source>
</evidence>
<feature type="transmembrane region" description="Helical" evidence="1">
    <location>
        <begin position="134"/>
        <end position="153"/>
    </location>
</feature>
<dbReference type="OrthoDB" id="9789113at2"/>
<dbReference type="SMART" id="SM00014">
    <property type="entry name" value="acidPPc"/>
    <property type="match status" value="1"/>
</dbReference>
<organism evidence="3 4">
    <name type="scientific">Psychroflexus salarius</name>
    <dbReference type="NCBI Taxonomy" id="1155689"/>
    <lineage>
        <taxon>Bacteria</taxon>
        <taxon>Pseudomonadati</taxon>
        <taxon>Bacteroidota</taxon>
        <taxon>Flavobacteriia</taxon>
        <taxon>Flavobacteriales</taxon>
        <taxon>Flavobacteriaceae</taxon>
        <taxon>Psychroflexus</taxon>
    </lineage>
</organism>
<keyword evidence="4" id="KW-1185">Reference proteome</keyword>
<evidence type="ECO:0000313" key="4">
    <source>
        <dbReference type="Proteomes" id="UP000184462"/>
    </source>
</evidence>
<dbReference type="Proteomes" id="UP000184462">
    <property type="component" value="Unassembled WGS sequence"/>
</dbReference>
<dbReference type="SUPFAM" id="SSF48317">
    <property type="entry name" value="Acid phosphatase/Vanadium-dependent haloperoxidase"/>
    <property type="match status" value="1"/>
</dbReference>
<protein>
    <submittedName>
        <fullName evidence="3">Undecaprenyl-diphosphatase</fullName>
    </submittedName>
</protein>
<reference evidence="3 4" key="1">
    <citation type="submission" date="2016-11" db="EMBL/GenBank/DDBJ databases">
        <authorList>
            <person name="Jaros S."/>
            <person name="Januszkiewicz K."/>
            <person name="Wedrychowicz H."/>
        </authorList>
    </citation>
    <scope>NUCLEOTIDE SEQUENCE [LARGE SCALE GENOMIC DNA]</scope>
    <source>
        <strain evidence="3 4">DSM 25661</strain>
    </source>
</reference>
<feature type="transmembrane region" description="Helical" evidence="1">
    <location>
        <begin position="159"/>
        <end position="177"/>
    </location>
</feature>
<evidence type="ECO:0000256" key="1">
    <source>
        <dbReference type="SAM" id="Phobius"/>
    </source>
</evidence>
<feature type="transmembrane region" description="Helical" evidence="1">
    <location>
        <begin position="106"/>
        <end position="127"/>
    </location>
</feature>
<keyword evidence="1" id="KW-0472">Membrane</keyword>
<evidence type="ECO:0000313" key="3">
    <source>
        <dbReference type="EMBL" id="SHE48636.1"/>
    </source>
</evidence>
<dbReference type="Pfam" id="PF01569">
    <property type="entry name" value="PAP2"/>
    <property type="match status" value="1"/>
</dbReference>
<feature type="transmembrane region" description="Helical" evidence="1">
    <location>
        <begin position="27"/>
        <end position="50"/>
    </location>
</feature>
<feature type="domain" description="Phosphatidic acid phosphatase type 2/haloperoxidase" evidence="2">
    <location>
        <begin position="59"/>
        <end position="174"/>
    </location>
</feature>
<dbReference type="PANTHER" id="PTHR14969:SF13">
    <property type="entry name" value="AT30094P"/>
    <property type="match status" value="1"/>
</dbReference>
<keyword evidence="1" id="KW-1133">Transmembrane helix</keyword>
<dbReference type="InterPro" id="IPR000326">
    <property type="entry name" value="PAP2/HPO"/>
</dbReference>
<dbReference type="RefSeq" id="WP_073191999.1">
    <property type="nucleotide sequence ID" value="NZ_FQTW01000002.1"/>
</dbReference>
<dbReference type="PANTHER" id="PTHR14969">
    <property type="entry name" value="SPHINGOSINE-1-PHOSPHATE PHOSPHOHYDROLASE"/>
    <property type="match status" value="1"/>
</dbReference>
<keyword evidence="1" id="KW-0812">Transmembrane</keyword>
<dbReference type="STRING" id="1155689.SAMN05444278_10251"/>
<proteinExistence type="predicted"/>
<dbReference type="Gene3D" id="1.20.144.10">
    <property type="entry name" value="Phosphatidic acid phosphatase type 2/haloperoxidase"/>
    <property type="match status" value="1"/>
</dbReference>